<dbReference type="SUPFAM" id="SSF46689">
    <property type="entry name" value="Homeodomain-like"/>
    <property type="match status" value="1"/>
</dbReference>
<evidence type="ECO:0000256" key="4">
    <source>
        <dbReference type="SAM" id="Phobius"/>
    </source>
</evidence>
<evidence type="ECO:0000313" key="7">
    <source>
        <dbReference type="Proteomes" id="UP000481087"/>
    </source>
</evidence>
<evidence type="ECO:0000313" key="6">
    <source>
        <dbReference type="EMBL" id="MZQ86482.1"/>
    </source>
</evidence>
<dbReference type="InterPro" id="IPR020449">
    <property type="entry name" value="Tscrpt_reg_AraC-type_HTH"/>
</dbReference>
<keyword evidence="2" id="KW-0238">DNA-binding</keyword>
<dbReference type="InterPro" id="IPR009057">
    <property type="entry name" value="Homeodomain-like_sf"/>
</dbReference>
<evidence type="ECO:0000256" key="3">
    <source>
        <dbReference type="ARBA" id="ARBA00023163"/>
    </source>
</evidence>
<keyword evidence="1" id="KW-0805">Transcription regulation</keyword>
<dbReference type="InterPro" id="IPR041522">
    <property type="entry name" value="CdaR_GGDEF"/>
</dbReference>
<keyword evidence="4" id="KW-0472">Membrane</keyword>
<feature type="transmembrane region" description="Helical" evidence="4">
    <location>
        <begin position="261"/>
        <end position="281"/>
    </location>
</feature>
<dbReference type="Pfam" id="PF12833">
    <property type="entry name" value="HTH_18"/>
    <property type="match status" value="1"/>
</dbReference>
<keyword evidence="3" id="KW-0804">Transcription</keyword>
<dbReference type="Gene3D" id="1.10.10.60">
    <property type="entry name" value="Homeodomain-like"/>
    <property type="match status" value="2"/>
</dbReference>
<dbReference type="AlphaFoldDB" id="A0A6L8V9W5"/>
<keyword evidence="7" id="KW-1185">Reference proteome</keyword>
<dbReference type="EMBL" id="WTUZ01000039">
    <property type="protein sequence ID" value="MZQ86482.1"/>
    <property type="molecule type" value="Genomic_DNA"/>
</dbReference>
<dbReference type="GO" id="GO:0003700">
    <property type="term" value="F:DNA-binding transcription factor activity"/>
    <property type="evidence" value="ECO:0007669"/>
    <property type="project" value="InterPro"/>
</dbReference>
<gene>
    <name evidence="6" type="ORF">GQF01_30705</name>
</gene>
<reference evidence="6 7" key="1">
    <citation type="submission" date="2019-12" db="EMBL/GenBank/DDBJ databases">
        <title>Paenibacillus sp. nov. sp. isolated from soil.</title>
        <authorList>
            <person name="Kim J."/>
            <person name="Jeong S.E."/>
            <person name="Jung H.S."/>
            <person name="Jeon C.O."/>
        </authorList>
    </citation>
    <scope>NUCLEOTIDE SEQUENCE [LARGE SCALE GENOMIC DNA]</scope>
    <source>
        <strain evidence="6 7">5J-6</strain>
    </source>
</reference>
<dbReference type="SMART" id="SM00342">
    <property type="entry name" value="HTH_ARAC"/>
    <property type="match status" value="1"/>
</dbReference>
<sequence length="739" mass="85629">MKNNTYIKRMMFSYLPILFLTISILISIFVTIINELNVRNAIQANKVTTEYISNMIDNSLKTIDADARKVIQTNAELQAFLETPSDRLLSYAASNVLSEMMVQHNFIDSIYFYRAKDKMVLDQSTIRSMSDFPDRDFIRELLEQPYPVNWSSPRVKDGTNRTNLKVITLGRKVPLDTGSLGYMIINVNLDAISKFTDGMIDRTVTNAQIYDAGHQPFFPNVFFESKDIGVQAAVTSDYTGWTYQTGIKGSQLYSILLHGNLVWIVAVLGAIALAIGSMFYVTRRSYRPIEAILHRIDRFSNAVISNDLKNDTNEFAFIDQAIERLITNNMAFQERQVEHLAIRRQQFLQNLLNGEYAEDQEVWKLESEHYGMKNDTRFIVALLEIDHYVQFCMTYNQKDQSLFKFVISSVAVEFSEQNQQQVIMEWVSKNRLVLLHISHEDQDLEHHLLKLTEQIRSWIEAHLDFTVTLGVGTVAEDVALIRRSYQEAGQAVNRKVTLGINQIIATVEGNEKLSDEWFTYLQLIQAVVRQVRLTDQGWSAAFNKLFQEMRVQQLQRGDIERLLQYFIFQMERELEGTQPEIEMYWKTSLKSELMQGLEHSETLEQIETCYRVALEKMLEQLLELSHNRRHHALMKEIRSYVAENFTDPNLSLALLSDRFQVNSKYLSQLFKEEIGENFSDFLISLRMEFAKKRLTETLETVQDISVRAGYTNSISFSRIFKKCVGLSPGQYRESQQLTS</sequence>
<evidence type="ECO:0000256" key="2">
    <source>
        <dbReference type="ARBA" id="ARBA00023125"/>
    </source>
</evidence>
<name>A0A6L8V9W5_9BACL</name>
<dbReference type="PROSITE" id="PS01124">
    <property type="entry name" value="HTH_ARAC_FAMILY_2"/>
    <property type="match status" value="1"/>
</dbReference>
<keyword evidence="4" id="KW-1133">Transmembrane helix</keyword>
<organism evidence="6 7">
    <name type="scientific">Paenibacillus silvestris</name>
    <dbReference type="NCBI Taxonomy" id="2606219"/>
    <lineage>
        <taxon>Bacteria</taxon>
        <taxon>Bacillati</taxon>
        <taxon>Bacillota</taxon>
        <taxon>Bacilli</taxon>
        <taxon>Bacillales</taxon>
        <taxon>Paenibacillaceae</taxon>
        <taxon>Paenibacillus</taxon>
    </lineage>
</organism>
<dbReference type="Proteomes" id="UP000481087">
    <property type="component" value="Unassembled WGS sequence"/>
</dbReference>
<dbReference type="InterPro" id="IPR018060">
    <property type="entry name" value="HTH_AraC"/>
</dbReference>
<protein>
    <submittedName>
        <fullName evidence="6">Helix-turn-helix domain-containing protein</fullName>
    </submittedName>
</protein>
<dbReference type="PANTHER" id="PTHR43280">
    <property type="entry name" value="ARAC-FAMILY TRANSCRIPTIONAL REGULATOR"/>
    <property type="match status" value="1"/>
</dbReference>
<dbReference type="PROSITE" id="PS00041">
    <property type="entry name" value="HTH_ARAC_FAMILY_1"/>
    <property type="match status" value="1"/>
</dbReference>
<dbReference type="PANTHER" id="PTHR43280:SF10">
    <property type="entry name" value="REGULATORY PROTEIN POCR"/>
    <property type="match status" value="1"/>
</dbReference>
<comment type="caution">
    <text evidence="6">The sequence shown here is derived from an EMBL/GenBank/DDBJ whole genome shotgun (WGS) entry which is preliminary data.</text>
</comment>
<proteinExistence type="predicted"/>
<keyword evidence="4" id="KW-0812">Transmembrane</keyword>
<dbReference type="PRINTS" id="PR00032">
    <property type="entry name" value="HTHARAC"/>
</dbReference>
<feature type="domain" description="HTH araC/xylS-type" evidence="5">
    <location>
        <begin position="635"/>
        <end position="734"/>
    </location>
</feature>
<evidence type="ECO:0000259" key="5">
    <source>
        <dbReference type="PROSITE" id="PS01124"/>
    </source>
</evidence>
<accession>A0A6L8V9W5</accession>
<dbReference type="GO" id="GO:0043565">
    <property type="term" value="F:sequence-specific DNA binding"/>
    <property type="evidence" value="ECO:0007669"/>
    <property type="project" value="InterPro"/>
</dbReference>
<dbReference type="Pfam" id="PF17853">
    <property type="entry name" value="GGDEF_2"/>
    <property type="match status" value="1"/>
</dbReference>
<evidence type="ECO:0000256" key="1">
    <source>
        <dbReference type="ARBA" id="ARBA00023015"/>
    </source>
</evidence>
<dbReference type="InterPro" id="IPR018062">
    <property type="entry name" value="HTH_AraC-typ_CS"/>
</dbReference>
<feature type="transmembrane region" description="Helical" evidence="4">
    <location>
        <begin position="12"/>
        <end position="33"/>
    </location>
</feature>
<dbReference type="RefSeq" id="WP_161410889.1">
    <property type="nucleotide sequence ID" value="NZ_WTUZ01000039.1"/>
</dbReference>